<feature type="compositionally biased region" description="Polar residues" evidence="1">
    <location>
        <begin position="21"/>
        <end position="31"/>
    </location>
</feature>
<name>A0A934S3D3_9BACT</name>
<dbReference type="Proteomes" id="UP000603141">
    <property type="component" value="Unassembled WGS sequence"/>
</dbReference>
<dbReference type="RefSeq" id="WP_200267067.1">
    <property type="nucleotide sequence ID" value="NZ_JAENIJ010000002.1"/>
</dbReference>
<keyword evidence="3" id="KW-1185">Reference proteome</keyword>
<dbReference type="AlphaFoldDB" id="A0A934S3D3"/>
<gene>
    <name evidence="2" type="ORF">JIN85_01960</name>
</gene>
<accession>A0A934S3D3</accession>
<proteinExistence type="predicted"/>
<dbReference type="EMBL" id="JAENIJ010000002">
    <property type="protein sequence ID" value="MBK1881158.1"/>
    <property type="molecule type" value="Genomic_DNA"/>
</dbReference>
<protein>
    <submittedName>
        <fullName evidence="2">Uncharacterized protein</fullName>
    </submittedName>
</protein>
<organism evidence="2 3">
    <name type="scientific">Luteolibacter pohnpeiensis</name>
    <dbReference type="NCBI Taxonomy" id="454153"/>
    <lineage>
        <taxon>Bacteria</taxon>
        <taxon>Pseudomonadati</taxon>
        <taxon>Verrucomicrobiota</taxon>
        <taxon>Verrucomicrobiia</taxon>
        <taxon>Verrucomicrobiales</taxon>
        <taxon>Verrucomicrobiaceae</taxon>
        <taxon>Luteolibacter</taxon>
    </lineage>
</organism>
<evidence type="ECO:0000256" key="1">
    <source>
        <dbReference type="SAM" id="MobiDB-lite"/>
    </source>
</evidence>
<evidence type="ECO:0000313" key="3">
    <source>
        <dbReference type="Proteomes" id="UP000603141"/>
    </source>
</evidence>
<feature type="region of interest" description="Disordered" evidence="1">
    <location>
        <begin position="1"/>
        <end position="32"/>
    </location>
</feature>
<comment type="caution">
    <text evidence="2">The sequence shown here is derived from an EMBL/GenBank/DDBJ whole genome shotgun (WGS) entry which is preliminary data.</text>
</comment>
<evidence type="ECO:0000313" key="2">
    <source>
        <dbReference type="EMBL" id="MBK1881158.1"/>
    </source>
</evidence>
<sequence length="141" mass="15800">MSIIETEIEAGPATETAIEPQASSAGSTTRTPEVVLDDEWDTMAIARLIRSKSHYDETPAFLFLGKKEARLLSEHLASAFGEESVATLRDTYYMGLETIVLDTETHLSTGGRKALRTLQDPISRRPAWRDNDVDTRWQFRA</sequence>
<reference evidence="2" key="1">
    <citation type="submission" date="2021-01" db="EMBL/GenBank/DDBJ databases">
        <title>Modified the classification status of verrucomicrobia.</title>
        <authorList>
            <person name="Feng X."/>
        </authorList>
    </citation>
    <scope>NUCLEOTIDE SEQUENCE</scope>
    <source>
        <strain evidence="2">KCTC 22041</strain>
    </source>
</reference>